<evidence type="ECO:0000256" key="16">
    <source>
        <dbReference type="ARBA" id="ARBA00023373"/>
    </source>
</evidence>
<dbReference type="GO" id="GO:0004312">
    <property type="term" value="F:fatty acid synthase activity"/>
    <property type="evidence" value="ECO:0007669"/>
    <property type="project" value="TreeGrafter"/>
</dbReference>
<comment type="catalytic activity">
    <reaction evidence="39">
        <text>a fatty acyl-[ACP] + malonyl-[ACP] + H(+) = a 3-oxoacyl-[ACP] + holo-[ACP] + CO2</text>
        <dbReference type="Rhea" id="RHEA:22836"/>
        <dbReference type="Rhea" id="RHEA-COMP:9623"/>
        <dbReference type="Rhea" id="RHEA-COMP:9685"/>
        <dbReference type="Rhea" id="RHEA-COMP:9916"/>
        <dbReference type="Rhea" id="RHEA-COMP:14125"/>
        <dbReference type="ChEBI" id="CHEBI:15378"/>
        <dbReference type="ChEBI" id="CHEBI:16526"/>
        <dbReference type="ChEBI" id="CHEBI:64479"/>
        <dbReference type="ChEBI" id="CHEBI:78449"/>
        <dbReference type="ChEBI" id="CHEBI:78776"/>
        <dbReference type="ChEBI" id="CHEBI:138651"/>
        <dbReference type="EC" id="2.3.1.41"/>
    </reaction>
    <physiologicalReaction direction="left-to-right" evidence="39">
        <dbReference type="Rhea" id="RHEA:22837"/>
    </physiologicalReaction>
</comment>
<comment type="catalytic activity">
    <reaction evidence="25">
        <text>hexanoyl-[ACP] + malonyl-[ACP] + H(+) = 3-oxooctanoyl-[ACP] + holo-[ACP] + CO2</text>
        <dbReference type="Rhea" id="RHEA:41836"/>
        <dbReference type="Rhea" id="RHEA-COMP:9623"/>
        <dbReference type="Rhea" id="RHEA-COMP:9632"/>
        <dbReference type="Rhea" id="RHEA-COMP:9633"/>
        <dbReference type="Rhea" id="RHEA-COMP:9685"/>
        <dbReference type="ChEBI" id="CHEBI:15378"/>
        <dbReference type="ChEBI" id="CHEBI:16526"/>
        <dbReference type="ChEBI" id="CHEBI:64479"/>
        <dbReference type="ChEBI" id="CHEBI:78449"/>
        <dbReference type="ChEBI" id="CHEBI:78459"/>
        <dbReference type="ChEBI" id="CHEBI:78460"/>
    </reaction>
    <physiologicalReaction direction="left-to-right" evidence="25">
        <dbReference type="Rhea" id="RHEA:41837"/>
    </physiologicalReaction>
</comment>
<dbReference type="SUPFAM" id="SSF51735">
    <property type="entry name" value="NAD(P)-binding Rossmann-fold domains"/>
    <property type="match status" value="2"/>
</dbReference>
<evidence type="ECO:0000256" key="54">
    <source>
        <dbReference type="SAM" id="MobiDB-lite"/>
    </source>
</evidence>
<comment type="catalytic activity">
    <reaction evidence="48">
        <text>3-oxododecanoyl-[ACP] + NADPH + H(+) = (3R)-hydroxydodecanoyl-[ACP] + NADP(+)</text>
        <dbReference type="Rhea" id="RHEA:41872"/>
        <dbReference type="Rhea" id="RHEA-COMP:9641"/>
        <dbReference type="Rhea" id="RHEA-COMP:9642"/>
        <dbReference type="ChEBI" id="CHEBI:15378"/>
        <dbReference type="ChEBI" id="CHEBI:57783"/>
        <dbReference type="ChEBI" id="CHEBI:58349"/>
        <dbReference type="ChEBI" id="CHEBI:78469"/>
        <dbReference type="ChEBI" id="CHEBI:78470"/>
    </reaction>
    <physiologicalReaction direction="left-to-right" evidence="48">
        <dbReference type="Rhea" id="RHEA:41873"/>
    </physiologicalReaction>
</comment>
<dbReference type="GO" id="GO:0004315">
    <property type="term" value="F:3-oxoacyl-[acyl-carrier-protein] synthase activity"/>
    <property type="evidence" value="ECO:0007669"/>
    <property type="project" value="UniProtKB-EC"/>
</dbReference>
<keyword evidence="5" id="KW-0808">Transferase</keyword>
<dbReference type="Gene3D" id="3.40.50.720">
    <property type="entry name" value="NAD(P)-binding Rossmann-like Domain"/>
    <property type="match status" value="1"/>
</dbReference>
<evidence type="ECO:0000256" key="36">
    <source>
        <dbReference type="ARBA" id="ARBA00048281"/>
    </source>
</evidence>
<comment type="caution">
    <text evidence="57">The sequence shown here is derived from an EMBL/GenBank/DDBJ whole genome shotgun (WGS) entry which is preliminary data.</text>
</comment>
<dbReference type="InterPro" id="IPR001031">
    <property type="entry name" value="Thioesterase"/>
</dbReference>
<comment type="catalytic activity">
    <reaction evidence="18">
        <text>a (3R)-hydroxyacyl-[ACP] = a (2E)-enoyl-[ACP] + H2O</text>
        <dbReference type="Rhea" id="RHEA:13097"/>
        <dbReference type="Rhea" id="RHEA-COMP:9925"/>
        <dbReference type="Rhea" id="RHEA-COMP:9945"/>
        <dbReference type="ChEBI" id="CHEBI:15377"/>
        <dbReference type="ChEBI" id="CHEBI:78784"/>
        <dbReference type="ChEBI" id="CHEBI:78827"/>
        <dbReference type="EC" id="4.2.1.59"/>
    </reaction>
    <physiologicalReaction direction="left-to-right" evidence="18">
        <dbReference type="Rhea" id="RHEA:13098"/>
    </physiologicalReaction>
</comment>
<keyword evidence="4" id="KW-0597">Phosphoprotein</keyword>
<organism evidence="57 58">
    <name type="scientific">Anisodus tanguticus</name>
    <dbReference type="NCBI Taxonomy" id="243964"/>
    <lineage>
        <taxon>Eukaryota</taxon>
        <taxon>Viridiplantae</taxon>
        <taxon>Streptophyta</taxon>
        <taxon>Embryophyta</taxon>
        <taxon>Tracheophyta</taxon>
        <taxon>Spermatophyta</taxon>
        <taxon>Magnoliopsida</taxon>
        <taxon>eudicotyledons</taxon>
        <taxon>Gunneridae</taxon>
        <taxon>Pentapetalae</taxon>
        <taxon>asterids</taxon>
        <taxon>lamiids</taxon>
        <taxon>Solanales</taxon>
        <taxon>Solanaceae</taxon>
        <taxon>Solanoideae</taxon>
        <taxon>Hyoscyameae</taxon>
        <taxon>Anisodus</taxon>
    </lineage>
</organism>
<accession>A0AAE1URF2</accession>
<proteinExistence type="predicted"/>
<evidence type="ECO:0000256" key="6">
    <source>
        <dbReference type="ARBA" id="ARBA00022799"/>
    </source>
</evidence>
<dbReference type="SMART" id="SM00822">
    <property type="entry name" value="PKS_KR"/>
    <property type="match status" value="1"/>
</dbReference>
<evidence type="ECO:0000256" key="12">
    <source>
        <dbReference type="ARBA" id="ARBA00023160"/>
    </source>
</evidence>
<keyword evidence="58" id="KW-1185">Reference proteome</keyword>
<gene>
    <name evidence="57" type="ORF">RND71_043482</name>
</gene>
<dbReference type="SMART" id="SM00829">
    <property type="entry name" value="PKS_ER"/>
    <property type="match status" value="1"/>
</dbReference>
<dbReference type="CDD" id="cd08954">
    <property type="entry name" value="KR_1_FAS_SDR_x"/>
    <property type="match status" value="1"/>
</dbReference>
<dbReference type="GO" id="GO:0031177">
    <property type="term" value="F:phosphopantetheine binding"/>
    <property type="evidence" value="ECO:0007669"/>
    <property type="project" value="InterPro"/>
</dbReference>
<evidence type="ECO:0000256" key="26">
    <source>
        <dbReference type="ARBA" id="ARBA00047400"/>
    </source>
</evidence>
<evidence type="ECO:0000256" key="11">
    <source>
        <dbReference type="ARBA" id="ARBA00023098"/>
    </source>
</evidence>
<keyword evidence="12" id="KW-0275">Fatty acid biosynthesis</keyword>
<evidence type="ECO:0000256" key="29">
    <source>
        <dbReference type="ARBA" id="ARBA00047500"/>
    </source>
</evidence>
<keyword evidence="13" id="KW-0511">Multifunctional enzyme</keyword>
<dbReference type="CDD" id="cd00833">
    <property type="entry name" value="PKS"/>
    <property type="match status" value="1"/>
</dbReference>
<dbReference type="Proteomes" id="UP001291623">
    <property type="component" value="Unassembled WGS sequence"/>
</dbReference>
<keyword evidence="6" id="KW-0702">S-nitrosylation</keyword>
<dbReference type="InterPro" id="IPR057326">
    <property type="entry name" value="KR_dom"/>
</dbReference>
<comment type="catalytic activity">
    <reaction evidence="49">
        <text>3-oxohexadecanoyl-[ACP] + NADPH + H(+) = (3R)-hydroxyhexadecanoyl-[ACP] + NADP(+)</text>
        <dbReference type="Rhea" id="RHEA:41904"/>
        <dbReference type="Rhea" id="RHEA-COMP:9649"/>
        <dbReference type="Rhea" id="RHEA-COMP:9650"/>
        <dbReference type="ChEBI" id="CHEBI:15378"/>
        <dbReference type="ChEBI" id="CHEBI:57783"/>
        <dbReference type="ChEBI" id="CHEBI:58349"/>
        <dbReference type="ChEBI" id="CHEBI:78478"/>
        <dbReference type="ChEBI" id="CHEBI:78480"/>
    </reaction>
    <physiologicalReaction direction="left-to-right" evidence="49">
        <dbReference type="Rhea" id="RHEA:41905"/>
    </physiologicalReaction>
</comment>
<dbReference type="Pfam" id="PF16197">
    <property type="entry name" value="KAsynt_C_assoc"/>
    <property type="match status" value="1"/>
</dbReference>
<dbReference type="SUPFAM" id="SSF53474">
    <property type="entry name" value="alpha/beta-Hydrolases"/>
    <property type="match status" value="1"/>
</dbReference>
<comment type="catalytic activity">
    <reaction evidence="40">
        <text>3-oxohexanoyl-[ACP] + NADPH + H(+) = (3R)-hydroxyhexanoyl-[ACP] + NADP(+)</text>
        <dbReference type="Rhea" id="RHEA:41824"/>
        <dbReference type="Rhea" id="RHEA-COMP:9629"/>
        <dbReference type="Rhea" id="RHEA-COMP:9630"/>
        <dbReference type="ChEBI" id="CHEBI:15378"/>
        <dbReference type="ChEBI" id="CHEBI:57783"/>
        <dbReference type="ChEBI" id="CHEBI:58349"/>
        <dbReference type="ChEBI" id="CHEBI:78456"/>
        <dbReference type="ChEBI" id="CHEBI:78457"/>
    </reaction>
    <physiologicalReaction direction="left-to-right" evidence="40">
        <dbReference type="Rhea" id="RHEA:41825"/>
    </physiologicalReaction>
</comment>
<comment type="catalytic activity">
    <reaction evidence="43">
        <text>hexadecanoyl-[ACP] + H2O = hexadecanoate + holo-[ACP] + H(+)</text>
        <dbReference type="Rhea" id="RHEA:41932"/>
        <dbReference type="Rhea" id="RHEA-COMP:9652"/>
        <dbReference type="Rhea" id="RHEA-COMP:9685"/>
        <dbReference type="ChEBI" id="CHEBI:7896"/>
        <dbReference type="ChEBI" id="CHEBI:15377"/>
        <dbReference type="ChEBI" id="CHEBI:15378"/>
        <dbReference type="ChEBI" id="CHEBI:64479"/>
        <dbReference type="ChEBI" id="CHEBI:78483"/>
        <dbReference type="EC" id="3.1.2.14"/>
    </reaction>
    <physiologicalReaction direction="left-to-right" evidence="43">
        <dbReference type="Rhea" id="RHEA:41933"/>
    </physiologicalReaction>
</comment>
<dbReference type="Pfam" id="PF08659">
    <property type="entry name" value="KR"/>
    <property type="match status" value="1"/>
</dbReference>
<dbReference type="GO" id="GO:0004316">
    <property type="term" value="F:3-oxoacyl-[acyl-carrier-protein] reductase (NADPH) activity"/>
    <property type="evidence" value="ECO:0007669"/>
    <property type="project" value="UniProtKB-EC"/>
</dbReference>
<dbReference type="PANTHER" id="PTHR43775:SF7">
    <property type="entry name" value="FATTY ACID SYNTHASE"/>
    <property type="match status" value="1"/>
</dbReference>
<comment type="catalytic activity">
    <reaction evidence="19">
        <text>(3R)-hydroxytetradecanoyl-[ACP] = (2E)-tetradecenoyl-[ACP] + H2O</text>
        <dbReference type="Rhea" id="RHEA:41892"/>
        <dbReference type="Rhea" id="RHEA-COMP:9646"/>
        <dbReference type="Rhea" id="RHEA-COMP:9647"/>
        <dbReference type="ChEBI" id="CHEBI:15377"/>
        <dbReference type="ChEBI" id="CHEBI:78474"/>
        <dbReference type="ChEBI" id="CHEBI:78475"/>
    </reaction>
    <physiologicalReaction direction="left-to-right" evidence="19">
        <dbReference type="Rhea" id="RHEA:41893"/>
    </physiologicalReaction>
</comment>
<dbReference type="InterPro" id="IPR016035">
    <property type="entry name" value="Acyl_Trfase/lysoPLipase"/>
</dbReference>
<comment type="catalytic activity">
    <reaction evidence="21">
        <text>(3R)-hydroxyhexadecanoyl-[ACP] = (2E)-hexadecenoyl-[ACP] + H2O</text>
        <dbReference type="Rhea" id="RHEA:41908"/>
        <dbReference type="Rhea" id="RHEA-COMP:9650"/>
        <dbReference type="Rhea" id="RHEA-COMP:9651"/>
        <dbReference type="ChEBI" id="CHEBI:15377"/>
        <dbReference type="ChEBI" id="CHEBI:78480"/>
        <dbReference type="ChEBI" id="CHEBI:78481"/>
    </reaction>
    <physiologicalReaction direction="left-to-right" evidence="21">
        <dbReference type="Rhea" id="RHEA:41909"/>
    </physiologicalReaction>
</comment>
<dbReference type="PANTHER" id="PTHR43775">
    <property type="entry name" value="FATTY ACID SYNTHASE"/>
    <property type="match status" value="1"/>
</dbReference>
<dbReference type="InterPro" id="IPR016036">
    <property type="entry name" value="Malonyl_transacylase_ACP-bd"/>
</dbReference>
<evidence type="ECO:0000256" key="37">
    <source>
        <dbReference type="ARBA" id="ARBA00048289"/>
    </source>
</evidence>
<evidence type="ECO:0000256" key="46">
    <source>
        <dbReference type="ARBA" id="ARBA00049109"/>
    </source>
</evidence>
<dbReference type="InterPro" id="IPR020806">
    <property type="entry name" value="PKS_PP-bd"/>
</dbReference>
<dbReference type="Pfam" id="PF02801">
    <property type="entry name" value="Ketoacyl-synt_C"/>
    <property type="match status" value="1"/>
</dbReference>
<evidence type="ECO:0000256" key="19">
    <source>
        <dbReference type="ARBA" id="ARBA00023398"/>
    </source>
</evidence>
<dbReference type="Gene3D" id="3.40.366.10">
    <property type="entry name" value="Malonyl-Coenzyme A Acyl Carrier Protein, domain 2"/>
    <property type="match status" value="1"/>
</dbReference>
<dbReference type="PROSITE" id="PS52004">
    <property type="entry name" value="KS3_2"/>
    <property type="match status" value="1"/>
</dbReference>
<dbReference type="SUPFAM" id="SSF52151">
    <property type="entry name" value="FabD/lysophospholipase-like"/>
    <property type="match status" value="1"/>
</dbReference>
<comment type="catalytic activity">
    <reaction evidence="27">
        <text>3-oxodecanoyl-[ACP] + NADPH + H(+) = (3R)-hydroxydecanoyl-[ACP] + NADP(+)</text>
        <dbReference type="Rhea" id="RHEA:41856"/>
        <dbReference type="Rhea" id="RHEA-COMP:9637"/>
        <dbReference type="Rhea" id="RHEA-COMP:9638"/>
        <dbReference type="ChEBI" id="CHEBI:15378"/>
        <dbReference type="ChEBI" id="CHEBI:57783"/>
        <dbReference type="ChEBI" id="CHEBI:58349"/>
        <dbReference type="ChEBI" id="CHEBI:78464"/>
        <dbReference type="ChEBI" id="CHEBI:78466"/>
    </reaction>
    <physiologicalReaction direction="left-to-right" evidence="27">
        <dbReference type="Rhea" id="RHEA:41857"/>
    </physiologicalReaction>
</comment>
<dbReference type="SMART" id="SM00827">
    <property type="entry name" value="PKS_AT"/>
    <property type="match status" value="1"/>
</dbReference>
<evidence type="ECO:0000256" key="35">
    <source>
        <dbReference type="ARBA" id="ARBA00048051"/>
    </source>
</evidence>
<dbReference type="InterPro" id="IPR050091">
    <property type="entry name" value="PKS_NRPS_Biosynth_Enz"/>
</dbReference>
<evidence type="ECO:0000256" key="7">
    <source>
        <dbReference type="ARBA" id="ARBA00022832"/>
    </source>
</evidence>
<evidence type="ECO:0000256" key="25">
    <source>
        <dbReference type="ARBA" id="ARBA00047394"/>
    </source>
</evidence>
<dbReference type="SUPFAM" id="SSF55048">
    <property type="entry name" value="Probable ACP-binding domain of malonyl-CoA ACP transacylase"/>
    <property type="match status" value="1"/>
</dbReference>
<comment type="catalytic activity">
    <reaction evidence="36">
        <text>(2E)-dodecenoyl-[ACP] + NADPH + H(+) = dodecanoyl-[ACP] + NADP(+)</text>
        <dbReference type="Rhea" id="RHEA:41880"/>
        <dbReference type="Rhea" id="RHEA-COMP:9643"/>
        <dbReference type="Rhea" id="RHEA-COMP:9644"/>
        <dbReference type="ChEBI" id="CHEBI:15378"/>
        <dbReference type="ChEBI" id="CHEBI:57783"/>
        <dbReference type="ChEBI" id="CHEBI:58349"/>
        <dbReference type="ChEBI" id="CHEBI:65264"/>
        <dbReference type="ChEBI" id="CHEBI:78472"/>
    </reaction>
    <physiologicalReaction direction="left-to-right" evidence="36">
        <dbReference type="Rhea" id="RHEA:41881"/>
    </physiologicalReaction>
</comment>
<evidence type="ECO:0000256" key="45">
    <source>
        <dbReference type="ARBA" id="ARBA00049019"/>
    </source>
</evidence>
<dbReference type="InterPro" id="IPR036736">
    <property type="entry name" value="ACP-like_sf"/>
</dbReference>
<comment type="catalytic activity">
    <reaction evidence="44">
        <text>3-oxotetradecanoyl-[ACP] + NADPH + H(+) = (3R)-hydroxytetradecanoyl-[ACP] + NADP(+)</text>
        <dbReference type="Rhea" id="RHEA:41888"/>
        <dbReference type="Rhea" id="RHEA-COMP:9645"/>
        <dbReference type="Rhea" id="RHEA-COMP:9646"/>
        <dbReference type="ChEBI" id="CHEBI:15378"/>
        <dbReference type="ChEBI" id="CHEBI:57783"/>
        <dbReference type="ChEBI" id="CHEBI:58349"/>
        <dbReference type="ChEBI" id="CHEBI:78473"/>
        <dbReference type="ChEBI" id="CHEBI:78474"/>
    </reaction>
    <physiologicalReaction direction="left-to-right" evidence="44">
        <dbReference type="Rhea" id="RHEA:41889"/>
    </physiologicalReaction>
</comment>
<keyword evidence="3" id="KW-0444">Lipid biosynthesis</keyword>
<feature type="domain" description="Ketosynthase family 3 (KS3)" evidence="56">
    <location>
        <begin position="1"/>
        <end position="177"/>
    </location>
</feature>
<sequence length="1597" mass="171537">MFIQRRKNANRIYATILHSKTNADGYKTEGITFPSRDAQYKLMKECYAEAKIDPEKSINYVEAHITGTPVGDPIECGAILAALRPSRKKPIKFGCLRSNIGHTEGGSALCSITKVALALQRREVPPNINFETPNPNIEELNCGLIQPVIEPTELNEDIVAVNSFGFGGVNVHAILKANEKISLPNDYDWVFDNSINRLVNLSNRTIDGLNYTIDYITNNRSKISNDYLGLINKVSKMDVSTGLDARGYAVLSNDGKIIEKRVGIIDKKRPIWFVFNGLGSQWPGMAKRLLVFDAFRESIEKMAKVLKKYNVDLVHLLTEAGNEVFEKNLSNVLVCITSTQIGLVDLLNWLDLKPDGIFGHSVGEYGAAYAAGSATAEQIIELVYHLGRCNNELHKSKGAMASIGLDWNEAVKICSKTNGKVYAACDNIDSNVTISGDYDEVQKIGEQLSKKDVFFKNVFCCEMAFHCLVANVSYEATLTEFKKILTNPIKRSSKWLSTSVRPENLNDPNFSHFTAEYCSNNMVSPVYFRETLNQIPKNAAIIEFGPHSQLLPLIKRQLGSNSICIPLTKRNVNNEFDNANVLLSGFGQIYQTGNSLSIEKLYPKVEFPVARETLSICHLIKWNHDKNHFVARFPNYFNFLTPTVKYKVDLVDPNQKFYVGHCIDGRILFPATGSGGVGQAAISVCLRKGCEVFATVGTEEKKKFLLERFPLLKEENIFNSRTIKFEEEILKATNGQGVNMILNSLAEEKLRSSVNCLSEFGRFIEIGKYDMVVNNEMDMSQFTNNKTFNVVCLAHLQDDAVNNKTPSAIKTIQRLREMIRLGIQNGEVVPLPYTVFKHNEVEQAFRYMANGKHIGKVLIQVQDENEPVHLYKAYTQSFFDSQKSYIITGGLGGFGLELANWLVEKGAAKLVLSSRNGVKTSYQELSIQRLVKKGVTVVISKNHATTYESAASLIEEALKLGPVGGIFNLAMVLKDSILDNQTVESFKIVCEPKVNTTTYLDKLSRKLCPEIDYFVCFSSVAAGIGNPGQSNYGFANSSMERICELRREEGLHGLAVQWGAIGDVGVVAEQFGNDVNLGGTVPQRIPFCLEVLNKFICSEHAVCSSIVLSAAKKSIGKDKNDLVRTICHVIGIKDFNSLDPNTTLLDLGLDSLMAVEIKQGLEREYETNLTTQEIRQLTIRDLQEIGARKQAIQISNKKDSSDVSALTINNILTTTPTKLFIKLNSVEEKDPIFFLPPIEADFKLMSLLVEHLNRPVIGVTWTEEVSKLNTIKEVASYIADNLISEYSLSSYDLVGYSFGTAVAFEISACLQERLGKQAVSKMIFLDGAPIQLRLQMEHLIKTTESYDEGTEQGQTTHHLAEMNMKKKGGMGDKKQMMQQALTSMMGALTSKMSSMKGGGGGGGSWPTMSQNDYSMMMMDCNSGKVSGHSGKSKGGSKGGHSGGGSKGGYGGGSGGGSYGGGSGGGSYGGGSGGGSYGGGSGGGSYGGGSGGGSYGGGSSGGGSYGGGSGGGGSYGGGSSGGGSYGGGSSGGGSYGGGSGGGGSYGGGSGGGGSYGGGSGGGGSYGGGSGGGGSYGGGSGGGGSYGGGSGGGNSKGGY</sequence>
<evidence type="ECO:0000256" key="10">
    <source>
        <dbReference type="ARBA" id="ARBA00023002"/>
    </source>
</evidence>
<comment type="catalytic activity">
    <reaction evidence="30">
        <text>dodecanoyl-[ACP] + malonyl-[ACP] + H(+) = 3-oxotetradecanoyl-[ACP] + holo-[ACP] + CO2</text>
        <dbReference type="Rhea" id="RHEA:41884"/>
        <dbReference type="Rhea" id="RHEA-COMP:9623"/>
        <dbReference type="Rhea" id="RHEA-COMP:9644"/>
        <dbReference type="Rhea" id="RHEA-COMP:9645"/>
        <dbReference type="Rhea" id="RHEA-COMP:9685"/>
        <dbReference type="ChEBI" id="CHEBI:15378"/>
        <dbReference type="ChEBI" id="CHEBI:16526"/>
        <dbReference type="ChEBI" id="CHEBI:64479"/>
        <dbReference type="ChEBI" id="CHEBI:65264"/>
        <dbReference type="ChEBI" id="CHEBI:78449"/>
        <dbReference type="ChEBI" id="CHEBI:78473"/>
    </reaction>
    <physiologicalReaction direction="left-to-right" evidence="30">
        <dbReference type="Rhea" id="RHEA:41885"/>
    </physiologicalReaction>
</comment>
<dbReference type="Pfam" id="PF00550">
    <property type="entry name" value="PP-binding"/>
    <property type="match status" value="1"/>
</dbReference>
<keyword evidence="10" id="KW-0560">Oxidoreductase</keyword>
<dbReference type="InterPro" id="IPR020843">
    <property type="entry name" value="ER"/>
</dbReference>
<dbReference type="SMART" id="SM00825">
    <property type="entry name" value="PKS_KS"/>
    <property type="match status" value="1"/>
</dbReference>
<evidence type="ECO:0000256" key="42">
    <source>
        <dbReference type="ARBA" id="ARBA00048691"/>
    </source>
</evidence>
<evidence type="ECO:0000256" key="1">
    <source>
        <dbReference type="ARBA" id="ARBA00005189"/>
    </source>
</evidence>
<comment type="catalytic activity">
    <reaction evidence="35">
        <text>hexadecanoyl-[ACP] + malonyl-[ACP] + H(+) = 3-oxooctadecanoyl-[ACP] + holo-[ACP] + CO2</text>
        <dbReference type="Rhea" id="RHEA:41916"/>
        <dbReference type="Rhea" id="RHEA-COMP:9623"/>
        <dbReference type="Rhea" id="RHEA-COMP:9652"/>
        <dbReference type="Rhea" id="RHEA-COMP:9653"/>
        <dbReference type="Rhea" id="RHEA-COMP:9685"/>
        <dbReference type="ChEBI" id="CHEBI:15378"/>
        <dbReference type="ChEBI" id="CHEBI:16526"/>
        <dbReference type="ChEBI" id="CHEBI:64479"/>
        <dbReference type="ChEBI" id="CHEBI:78449"/>
        <dbReference type="ChEBI" id="CHEBI:78483"/>
        <dbReference type="ChEBI" id="CHEBI:78487"/>
    </reaction>
    <physiologicalReaction direction="left-to-right" evidence="35">
        <dbReference type="Rhea" id="RHEA:41917"/>
    </physiologicalReaction>
</comment>
<dbReference type="PROSITE" id="PS50075">
    <property type="entry name" value="CARRIER"/>
    <property type="match status" value="1"/>
</dbReference>
<comment type="catalytic activity">
    <reaction evidence="45">
        <text>(2E)-octadecenoyl-[ACP] + NADPH + H(+) = octadecanoyl-[ACP] + NADP(+)</text>
        <dbReference type="Rhea" id="RHEA:41928"/>
        <dbReference type="Rhea" id="RHEA-COMP:9655"/>
        <dbReference type="Rhea" id="RHEA-COMP:9656"/>
        <dbReference type="ChEBI" id="CHEBI:15378"/>
        <dbReference type="ChEBI" id="CHEBI:57783"/>
        <dbReference type="ChEBI" id="CHEBI:58349"/>
        <dbReference type="ChEBI" id="CHEBI:78489"/>
        <dbReference type="ChEBI" id="CHEBI:78495"/>
    </reaction>
    <physiologicalReaction direction="left-to-right" evidence="45">
        <dbReference type="Rhea" id="RHEA:41929"/>
    </physiologicalReaction>
</comment>
<evidence type="ECO:0000256" key="53">
    <source>
        <dbReference type="ARBA" id="ARBA00049533"/>
    </source>
</evidence>
<dbReference type="InterPro" id="IPR020841">
    <property type="entry name" value="PKS_Beta-ketoAc_synthase_dom"/>
</dbReference>
<evidence type="ECO:0000256" key="32">
    <source>
        <dbReference type="ARBA" id="ARBA00047897"/>
    </source>
</evidence>
<dbReference type="SMART" id="SM00823">
    <property type="entry name" value="PKS_PP"/>
    <property type="match status" value="1"/>
</dbReference>
<dbReference type="InterPro" id="IPR016039">
    <property type="entry name" value="Thiolase-like"/>
</dbReference>
<dbReference type="Pfam" id="PF13602">
    <property type="entry name" value="ADH_zinc_N_2"/>
    <property type="match status" value="1"/>
</dbReference>
<dbReference type="GO" id="GO:0004313">
    <property type="term" value="F:[acyl-carrier-protein] S-acetyltransferase activity"/>
    <property type="evidence" value="ECO:0007669"/>
    <property type="project" value="UniProtKB-EC"/>
</dbReference>
<comment type="catalytic activity">
    <reaction evidence="20">
        <text>(3R)-hydroxyoctadecanoyl-[ACP] = (2E)-octadecenoyl-[ACP] + H2O</text>
        <dbReference type="Rhea" id="RHEA:41924"/>
        <dbReference type="Rhea" id="RHEA-COMP:9654"/>
        <dbReference type="Rhea" id="RHEA-COMP:9655"/>
        <dbReference type="ChEBI" id="CHEBI:15377"/>
        <dbReference type="ChEBI" id="CHEBI:78488"/>
        <dbReference type="ChEBI" id="CHEBI:78489"/>
    </reaction>
    <physiologicalReaction direction="left-to-right" evidence="20">
        <dbReference type="Rhea" id="RHEA:41925"/>
    </physiologicalReaction>
</comment>
<evidence type="ECO:0000256" key="48">
    <source>
        <dbReference type="ARBA" id="ARBA00049263"/>
    </source>
</evidence>
<dbReference type="CDD" id="cd05195">
    <property type="entry name" value="enoyl_red"/>
    <property type="match status" value="1"/>
</dbReference>
<comment type="catalytic activity">
    <reaction evidence="17">
        <text>(3R)-hydroxydecanoyl-[ACP] = (2E)-decenoyl-[ACP] + H2O</text>
        <dbReference type="Rhea" id="RHEA:41860"/>
        <dbReference type="Rhea" id="RHEA-COMP:9638"/>
        <dbReference type="Rhea" id="RHEA-COMP:9639"/>
        <dbReference type="ChEBI" id="CHEBI:15377"/>
        <dbReference type="ChEBI" id="CHEBI:78466"/>
        <dbReference type="ChEBI" id="CHEBI:78467"/>
    </reaction>
    <physiologicalReaction direction="left-to-right" evidence="17">
        <dbReference type="Rhea" id="RHEA:41861"/>
    </physiologicalReaction>
</comment>
<evidence type="ECO:0000256" key="4">
    <source>
        <dbReference type="ARBA" id="ARBA00022553"/>
    </source>
</evidence>
<comment type="catalytic activity">
    <reaction evidence="41">
        <text>a 2,3-saturated acyl-[ACP] + NADP(+) = a (2E)-enoyl-[ACP] + NADPH + H(+)</text>
        <dbReference type="Rhea" id="RHEA:22564"/>
        <dbReference type="Rhea" id="RHEA-COMP:9925"/>
        <dbReference type="Rhea" id="RHEA-COMP:9926"/>
        <dbReference type="ChEBI" id="CHEBI:15378"/>
        <dbReference type="ChEBI" id="CHEBI:57783"/>
        <dbReference type="ChEBI" id="CHEBI:58349"/>
        <dbReference type="ChEBI" id="CHEBI:78784"/>
        <dbReference type="ChEBI" id="CHEBI:78785"/>
        <dbReference type="EC" id="1.3.1.39"/>
    </reaction>
    <physiologicalReaction direction="right-to-left" evidence="41">
        <dbReference type="Rhea" id="RHEA:22566"/>
    </physiologicalReaction>
</comment>
<dbReference type="SUPFAM" id="SSF47336">
    <property type="entry name" value="ACP-like"/>
    <property type="match status" value="1"/>
</dbReference>
<dbReference type="Pfam" id="PF00698">
    <property type="entry name" value="Acyl_transf_1"/>
    <property type="match status" value="1"/>
</dbReference>
<evidence type="ECO:0000256" key="28">
    <source>
        <dbReference type="ARBA" id="ARBA00047451"/>
    </source>
</evidence>
<evidence type="ECO:0000256" key="41">
    <source>
        <dbReference type="ARBA" id="ARBA00048650"/>
    </source>
</evidence>
<dbReference type="InterPro" id="IPR014031">
    <property type="entry name" value="Ketoacyl_synth_C"/>
</dbReference>
<dbReference type="Gene3D" id="3.40.50.1820">
    <property type="entry name" value="alpha/beta hydrolase"/>
    <property type="match status" value="1"/>
</dbReference>
<comment type="catalytic activity">
    <reaction evidence="28">
        <text>tetradecanoyl-[ACP] + malonyl-[ACP] + H(+) = 3-oxohexadecanoyl-[ACP] + holo-[ACP] + CO2</text>
        <dbReference type="Rhea" id="RHEA:41900"/>
        <dbReference type="Rhea" id="RHEA-COMP:9623"/>
        <dbReference type="Rhea" id="RHEA-COMP:9648"/>
        <dbReference type="Rhea" id="RHEA-COMP:9649"/>
        <dbReference type="Rhea" id="RHEA-COMP:9685"/>
        <dbReference type="ChEBI" id="CHEBI:15378"/>
        <dbReference type="ChEBI" id="CHEBI:16526"/>
        <dbReference type="ChEBI" id="CHEBI:64479"/>
        <dbReference type="ChEBI" id="CHEBI:78449"/>
        <dbReference type="ChEBI" id="CHEBI:78477"/>
        <dbReference type="ChEBI" id="CHEBI:78478"/>
    </reaction>
    <physiologicalReaction direction="left-to-right" evidence="28">
        <dbReference type="Rhea" id="RHEA:41901"/>
    </physiologicalReaction>
</comment>
<comment type="catalytic activity">
    <reaction evidence="50">
        <text>3-oxooctanoyl-[ACP] + NADPH + H(+) = (3R)-hydroxyoctanoyl-[ACP] + NADP(+)</text>
        <dbReference type="Rhea" id="RHEA:41840"/>
        <dbReference type="Rhea" id="RHEA-COMP:9633"/>
        <dbReference type="Rhea" id="RHEA-COMP:9634"/>
        <dbReference type="ChEBI" id="CHEBI:15378"/>
        <dbReference type="ChEBI" id="CHEBI:57783"/>
        <dbReference type="ChEBI" id="CHEBI:58349"/>
        <dbReference type="ChEBI" id="CHEBI:78460"/>
        <dbReference type="ChEBI" id="CHEBI:78461"/>
    </reaction>
    <physiologicalReaction direction="left-to-right" evidence="50">
        <dbReference type="Rhea" id="RHEA:41841"/>
    </physiologicalReaction>
</comment>
<comment type="pathway">
    <text evidence="1">Lipid metabolism.</text>
</comment>
<dbReference type="GO" id="GO:0016297">
    <property type="term" value="F:fatty acyl-[ACP] hydrolase activity"/>
    <property type="evidence" value="ECO:0007669"/>
    <property type="project" value="UniProtKB-EC"/>
</dbReference>
<dbReference type="EMBL" id="JAVYJV010000050">
    <property type="protein sequence ID" value="KAK4337166.1"/>
    <property type="molecule type" value="Genomic_DNA"/>
</dbReference>
<evidence type="ECO:0000313" key="58">
    <source>
        <dbReference type="Proteomes" id="UP001291623"/>
    </source>
</evidence>
<evidence type="ECO:0000313" key="57">
    <source>
        <dbReference type="EMBL" id="KAK4337166.1"/>
    </source>
</evidence>
<evidence type="ECO:0000256" key="18">
    <source>
        <dbReference type="ARBA" id="ARBA00023394"/>
    </source>
</evidence>
<evidence type="ECO:0000256" key="20">
    <source>
        <dbReference type="ARBA" id="ARBA00023399"/>
    </source>
</evidence>
<evidence type="ECO:0000256" key="17">
    <source>
        <dbReference type="ARBA" id="ARBA00023388"/>
    </source>
</evidence>
<evidence type="ECO:0000256" key="5">
    <source>
        <dbReference type="ARBA" id="ARBA00022679"/>
    </source>
</evidence>
<comment type="catalytic activity">
    <reaction evidence="53">
        <text>octanoyl-[ACP] + malonyl-[ACP] + H(+) = 3-oxodecanoyl-[ACP] + holo-[ACP] + CO2</text>
        <dbReference type="Rhea" id="RHEA:41852"/>
        <dbReference type="Rhea" id="RHEA-COMP:9623"/>
        <dbReference type="Rhea" id="RHEA-COMP:9636"/>
        <dbReference type="Rhea" id="RHEA-COMP:9637"/>
        <dbReference type="Rhea" id="RHEA-COMP:9685"/>
        <dbReference type="ChEBI" id="CHEBI:15378"/>
        <dbReference type="ChEBI" id="CHEBI:16526"/>
        <dbReference type="ChEBI" id="CHEBI:64479"/>
        <dbReference type="ChEBI" id="CHEBI:78449"/>
        <dbReference type="ChEBI" id="CHEBI:78463"/>
        <dbReference type="ChEBI" id="CHEBI:78464"/>
    </reaction>
    <physiologicalReaction direction="left-to-right" evidence="53">
        <dbReference type="Rhea" id="RHEA:41853"/>
    </physiologicalReaction>
</comment>
<comment type="catalytic activity">
    <reaction evidence="52">
        <text>(2E)-decenoyl-[ACP] + NADPH + H(+) = decanoyl-[ACP] + NADP(+)</text>
        <dbReference type="Rhea" id="RHEA:41864"/>
        <dbReference type="Rhea" id="RHEA-COMP:9639"/>
        <dbReference type="Rhea" id="RHEA-COMP:9640"/>
        <dbReference type="ChEBI" id="CHEBI:15378"/>
        <dbReference type="ChEBI" id="CHEBI:57783"/>
        <dbReference type="ChEBI" id="CHEBI:58349"/>
        <dbReference type="ChEBI" id="CHEBI:78467"/>
        <dbReference type="ChEBI" id="CHEBI:78468"/>
    </reaction>
    <physiologicalReaction direction="left-to-right" evidence="52">
        <dbReference type="Rhea" id="RHEA:41865"/>
    </physiologicalReaction>
</comment>
<dbReference type="InterPro" id="IPR013968">
    <property type="entry name" value="PKS_KR"/>
</dbReference>
<feature type="domain" description="Carrier" evidence="55">
    <location>
        <begin position="1113"/>
        <end position="1193"/>
    </location>
</feature>
<evidence type="ECO:0000256" key="21">
    <source>
        <dbReference type="ARBA" id="ARBA00023401"/>
    </source>
</evidence>
<comment type="catalytic activity">
    <reaction evidence="14">
        <text>(3R)-hydroxyoctanoyl-[ACP] = (2E)-octenoyl-[ACP] + H2O</text>
        <dbReference type="Rhea" id="RHEA:41844"/>
        <dbReference type="Rhea" id="RHEA-COMP:9634"/>
        <dbReference type="Rhea" id="RHEA-COMP:9635"/>
        <dbReference type="ChEBI" id="CHEBI:15377"/>
        <dbReference type="ChEBI" id="CHEBI:78461"/>
        <dbReference type="ChEBI" id="CHEBI:78462"/>
    </reaction>
    <physiologicalReaction direction="left-to-right" evidence="14">
        <dbReference type="Rhea" id="RHEA:41845"/>
    </physiologicalReaction>
</comment>
<comment type="catalytic activity">
    <reaction evidence="31">
        <text>(2E)-hexadecenoyl-[ACP] + NADPH + H(+) = hexadecanoyl-[ACP] + NADP(+)</text>
        <dbReference type="Rhea" id="RHEA:41912"/>
        <dbReference type="Rhea" id="RHEA-COMP:9651"/>
        <dbReference type="Rhea" id="RHEA-COMP:9652"/>
        <dbReference type="ChEBI" id="CHEBI:15378"/>
        <dbReference type="ChEBI" id="CHEBI:57783"/>
        <dbReference type="ChEBI" id="CHEBI:58349"/>
        <dbReference type="ChEBI" id="CHEBI:78481"/>
        <dbReference type="ChEBI" id="CHEBI:78483"/>
    </reaction>
    <physiologicalReaction direction="left-to-right" evidence="31">
        <dbReference type="Rhea" id="RHEA:41913"/>
    </physiologicalReaction>
</comment>
<evidence type="ECO:0000256" key="31">
    <source>
        <dbReference type="ARBA" id="ARBA00047810"/>
    </source>
</evidence>
<dbReference type="InterPro" id="IPR009081">
    <property type="entry name" value="PP-bd_ACP"/>
</dbReference>
<evidence type="ECO:0000256" key="34">
    <source>
        <dbReference type="ARBA" id="ARBA00047961"/>
    </source>
</evidence>
<evidence type="ECO:0000256" key="38">
    <source>
        <dbReference type="ARBA" id="ARBA00048420"/>
    </source>
</evidence>
<evidence type="ECO:0000259" key="55">
    <source>
        <dbReference type="PROSITE" id="PS50075"/>
    </source>
</evidence>
<evidence type="ECO:0000256" key="39">
    <source>
        <dbReference type="ARBA" id="ARBA00048506"/>
    </source>
</evidence>
<keyword evidence="7" id="KW-0276">Fatty acid metabolism</keyword>
<dbReference type="Gene3D" id="3.40.47.10">
    <property type="match status" value="1"/>
</dbReference>
<comment type="catalytic activity">
    <reaction evidence="29">
        <text>(2E)-butenoyl-[ACP] + NADPH + H(+) = butanoyl-[ACP] + NADP(+)</text>
        <dbReference type="Rhea" id="RHEA:41812"/>
        <dbReference type="Rhea" id="RHEA-COMP:9627"/>
        <dbReference type="Rhea" id="RHEA-COMP:9628"/>
        <dbReference type="ChEBI" id="CHEBI:15378"/>
        <dbReference type="ChEBI" id="CHEBI:57783"/>
        <dbReference type="ChEBI" id="CHEBI:58349"/>
        <dbReference type="ChEBI" id="CHEBI:78453"/>
        <dbReference type="ChEBI" id="CHEBI:78454"/>
    </reaction>
    <physiologicalReaction direction="left-to-right" evidence="29">
        <dbReference type="Rhea" id="RHEA:41813"/>
    </physiologicalReaction>
</comment>
<evidence type="ECO:0000256" key="3">
    <source>
        <dbReference type="ARBA" id="ARBA00022516"/>
    </source>
</evidence>
<evidence type="ECO:0000256" key="2">
    <source>
        <dbReference type="ARBA" id="ARBA00022450"/>
    </source>
</evidence>
<evidence type="ECO:0000256" key="52">
    <source>
        <dbReference type="ARBA" id="ARBA00049521"/>
    </source>
</evidence>
<dbReference type="Gene3D" id="1.10.1200.10">
    <property type="entry name" value="ACP-like"/>
    <property type="match status" value="1"/>
</dbReference>
<comment type="catalytic activity">
    <reaction evidence="22">
        <text>(3R)-hydroxybutanoyl-[ACP] = (2E)-butenoyl-[ACP] + H2O</text>
        <dbReference type="Rhea" id="RHEA:41808"/>
        <dbReference type="Rhea" id="RHEA-COMP:9626"/>
        <dbReference type="Rhea" id="RHEA-COMP:9627"/>
        <dbReference type="ChEBI" id="CHEBI:15377"/>
        <dbReference type="ChEBI" id="CHEBI:78451"/>
        <dbReference type="ChEBI" id="CHEBI:78453"/>
    </reaction>
    <physiologicalReaction direction="left-to-right" evidence="22">
        <dbReference type="Rhea" id="RHEA:41809"/>
    </physiologicalReaction>
</comment>
<evidence type="ECO:0000256" key="14">
    <source>
        <dbReference type="ARBA" id="ARBA00023332"/>
    </source>
</evidence>
<evidence type="ECO:0000256" key="13">
    <source>
        <dbReference type="ARBA" id="ARBA00023268"/>
    </source>
</evidence>
<dbReference type="InterPro" id="IPR014043">
    <property type="entry name" value="Acyl_transferase_dom"/>
</dbReference>
<comment type="function">
    <text evidence="23">Fatty acid synthetase is a multifunctional enzyme that catalyzes the de novo biosynthesis of long-chain saturated fatty acids starting from acetyl-CoA and malonyl-CoA in the presence of NADPH. This multifunctional protein contains 7 catalytic activities and a site for the binding of the prosthetic group 4'-phosphopantetheine of the acyl carrier protein ([ACP]) domain.</text>
</comment>
<dbReference type="GO" id="GO:0141148">
    <property type="term" value="F:enoyl-[acyl-carrier-protein] reductase (NADPH) activity"/>
    <property type="evidence" value="ECO:0007669"/>
    <property type="project" value="UniProtKB-EC"/>
</dbReference>
<dbReference type="Pfam" id="PF00975">
    <property type="entry name" value="Thioesterase"/>
    <property type="match status" value="1"/>
</dbReference>
<comment type="catalytic activity">
    <reaction evidence="32">
        <text>(2E)-hexenoyl-[ACP] + NADPH + H(+) = hexanoyl-[ACP] + NADP(+)</text>
        <dbReference type="Rhea" id="RHEA:41832"/>
        <dbReference type="Rhea" id="RHEA-COMP:9631"/>
        <dbReference type="Rhea" id="RHEA-COMP:9632"/>
        <dbReference type="ChEBI" id="CHEBI:15378"/>
        <dbReference type="ChEBI" id="CHEBI:57783"/>
        <dbReference type="ChEBI" id="CHEBI:58349"/>
        <dbReference type="ChEBI" id="CHEBI:78458"/>
        <dbReference type="ChEBI" id="CHEBI:78459"/>
    </reaction>
    <physiologicalReaction direction="left-to-right" evidence="32">
        <dbReference type="Rhea" id="RHEA:41833"/>
    </physiologicalReaction>
</comment>
<evidence type="ECO:0000256" key="47">
    <source>
        <dbReference type="ARBA" id="ARBA00049171"/>
    </source>
</evidence>
<keyword evidence="8" id="KW-0521">NADP</keyword>
<comment type="catalytic activity">
    <reaction evidence="46">
        <text>decanoyl-[ACP] + malonyl-[ACP] + H(+) = 3-oxododecanoyl-[ACP] + holo-[ACP] + CO2</text>
        <dbReference type="Rhea" id="RHEA:41868"/>
        <dbReference type="Rhea" id="RHEA-COMP:9623"/>
        <dbReference type="Rhea" id="RHEA-COMP:9640"/>
        <dbReference type="Rhea" id="RHEA-COMP:9641"/>
        <dbReference type="Rhea" id="RHEA-COMP:9685"/>
        <dbReference type="ChEBI" id="CHEBI:15378"/>
        <dbReference type="ChEBI" id="CHEBI:16526"/>
        <dbReference type="ChEBI" id="CHEBI:64479"/>
        <dbReference type="ChEBI" id="CHEBI:78449"/>
        <dbReference type="ChEBI" id="CHEBI:78468"/>
        <dbReference type="ChEBI" id="CHEBI:78469"/>
    </reaction>
    <physiologicalReaction direction="left-to-right" evidence="46">
        <dbReference type="Rhea" id="RHEA:41869"/>
    </physiologicalReaction>
</comment>
<comment type="catalytic activity">
    <reaction evidence="42">
        <text>holo-[ACP] + acetyl-CoA = acetyl-[ACP] + CoA</text>
        <dbReference type="Rhea" id="RHEA:41788"/>
        <dbReference type="Rhea" id="RHEA-COMP:9621"/>
        <dbReference type="Rhea" id="RHEA-COMP:9685"/>
        <dbReference type="ChEBI" id="CHEBI:57287"/>
        <dbReference type="ChEBI" id="CHEBI:57288"/>
        <dbReference type="ChEBI" id="CHEBI:64479"/>
        <dbReference type="ChEBI" id="CHEBI:78446"/>
        <dbReference type="EC" id="2.3.1.38"/>
    </reaction>
    <physiologicalReaction direction="left-to-right" evidence="42">
        <dbReference type="Rhea" id="RHEA:41789"/>
    </physiologicalReaction>
</comment>
<evidence type="ECO:0000256" key="27">
    <source>
        <dbReference type="ARBA" id="ARBA00047440"/>
    </source>
</evidence>
<comment type="catalytic activity">
    <reaction evidence="51">
        <text>butanoyl-[ACP] + malonyl-[ACP] + H(+) = 3-oxohexanoyl-[ACP] + holo-[ACP] + CO2</text>
        <dbReference type="Rhea" id="RHEA:41820"/>
        <dbReference type="Rhea" id="RHEA-COMP:9623"/>
        <dbReference type="Rhea" id="RHEA-COMP:9628"/>
        <dbReference type="Rhea" id="RHEA-COMP:9629"/>
        <dbReference type="Rhea" id="RHEA-COMP:9685"/>
        <dbReference type="ChEBI" id="CHEBI:15378"/>
        <dbReference type="ChEBI" id="CHEBI:16526"/>
        <dbReference type="ChEBI" id="CHEBI:64479"/>
        <dbReference type="ChEBI" id="CHEBI:78449"/>
        <dbReference type="ChEBI" id="CHEBI:78454"/>
        <dbReference type="ChEBI" id="CHEBI:78456"/>
    </reaction>
    <physiologicalReaction direction="left-to-right" evidence="51">
        <dbReference type="Rhea" id="RHEA:41821"/>
    </physiologicalReaction>
</comment>
<dbReference type="FunFam" id="1.10.1200.10:FF:000013">
    <property type="entry name" value="Fatty acid synthase"/>
    <property type="match status" value="1"/>
</dbReference>
<evidence type="ECO:0000256" key="40">
    <source>
        <dbReference type="ARBA" id="ARBA00048571"/>
    </source>
</evidence>
<dbReference type="InterPro" id="IPR001227">
    <property type="entry name" value="Ac_transferase_dom_sf"/>
</dbReference>
<comment type="catalytic activity">
    <reaction evidence="38">
        <text>(2E)-octenoyl-[ACP] + NADPH + H(+) = octanoyl-[ACP] + NADP(+)</text>
        <dbReference type="Rhea" id="RHEA:41848"/>
        <dbReference type="Rhea" id="RHEA-COMP:9635"/>
        <dbReference type="Rhea" id="RHEA-COMP:9636"/>
        <dbReference type="ChEBI" id="CHEBI:15378"/>
        <dbReference type="ChEBI" id="CHEBI:57783"/>
        <dbReference type="ChEBI" id="CHEBI:58349"/>
        <dbReference type="ChEBI" id="CHEBI:78462"/>
        <dbReference type="ChEBI" id="CHEBI:78463"/>
    </reaction>
    <physiologicalReaction direction="left-to-right" evidence="38">
        <dbReference type="Rhea" id="RHEA:41849"/>
    </physiologicalReaction>
</comment>
<comment type="catalytic activity">
    <reaction evidence="26">
        <text>a (3R)-hydroxyacyl-[ACP] + NADP(+) = a 3-oxoacyl-[ACP] + NADPH + H(+)</text>
        <dbReference type="Rhea" id="RHEA:17397"/>
        <dbReference type="Rhea" id="RHEA-COMP:9916"/>
        <dbReference type="Rhea" id="RHEA-COMP:9945"/>
        <dbReference type="ChEBI" id="CHEBI:15378"/>
        <dbReference type="ChEBI" id="CHEBI:57783"/>
        <dbReference type="ChEBI" id="CHEBI:58349"/>
        <dbReference type="ChEBI" id="CHEBI:78776"/>
        <dbReference type="ChEBI" id="CHEBI:78827"/>
        <dbReference type="EC" id="1.1.1.100"/>
    </reaction>
    <physiologicalReaction direction="right-to-left" evidence="26">
        <dbReference type="Rhea" id="RHEA:17399"/>
    </physiologicalReaction>
</comment>
<keyword evidence="2" id="KW-0596">Phosphopantetheine</keyword>
<evidence type="ECO:0000256" key="24">
    <source>
        <dbReference type="ARBA" id="ARBA00047300"/>
    </source>
</evidence>
<evidence type="ECO:0000256" key="44">
    <source>
        <dbReference type="ARBA" id="ARBA00048935"/>
    </source>
</evidence>
<evidence type="ECO:0000256" key="23">
    <source>
        <dbReference type="ARBA" id="ARBA00023442"/>
    </source>
</evidence>
<evidence type="ECO:0000256" key="43">
    <source>
        <dbReference type="ARBA" id="ARBA00048704"/>
    </source>
</evidence>
<dbReference type="InterPro" id="IPR029058">
    <property type="entry name" value="AB_hydrolase_fold"/>
</dbReference>
<evidence type="ECO:0000256" key="51">
    <source>
        <dbReference type="ARBA" id="ARBA00049449"/>
    </source>
</evidence>
<dbReference type="GO" id="GO:0006633">
    <property type="term" value="P:fatty acid biosynthetic process"/>
    <property type="evidence" value="ECO:0007669"/>
    <property type="project" value="UniProtKB-KW"/>
</dbReference>
<comment type="catalytic activity">
    <reaction evidence="16">
        <text>(3R)-hydroxyhexanoyl-[ACP] = (2E)-hexenoyl-[ACP] + H2O</text>
        <dbReference type="Rhea" id="RHEA:41828"/>
        <dbReference type="Rhea" id="RHEA-COMP:9630"/>
        <dbReference type="Rhea" id="RHEA-COMP:9631"/>
        <dbReference type="ChEBI" id="CHEBI:15377"/>
        <dbReference type="ChEBI" id="CHEBI:78457"/>
        <dbReference type="ChEBI" id="CHEBI:78458"/>
    </reaction>
    <physiologicalReaction direction="left-to-right" evidence="16">
        <dbReference type="Rhea" id="RHEA:41829"/>
    </physiologicalReaction>
</comment>
<evidence type="ECO:0000256" key="33">
    <source>
        <dbReference type="ARBA" id="ARBA00047953"/>
    </source>
</evidence>
<comment type="catalytic activity">
    <reaction evidence="24">
        <text>3-oxooctadecanoyl-[ACP] + NADPH + H(+) = (3R)-hydroxyoctadecanoyl-[ACP] + NADP(+)</text>
        <dbReference type="Rhea" id="RHEA:41920"/>
        <dbReference type="Rhea" id="RHEA-COMP:9653"/>
        <dbReference type="Rhea" id="RHEA-COMP:9654"/>
        <dbReference type="ChEBI" id="CHEBI:15378"/>
        <dbReference type="ChEBI" id="CHEBI:57783"/>
        <dbReference type="ChEBI" id="CHEBI:58349"/>
        <dbReference type="ChEBI" id="CHEBI:78487"/>
        <dbReference type="ChEBI" id="CHEBI:78488"/>
    </reaction>
    <physiologicalReaction direction="left-to-right" evidence="24">
        <dbReference type="Rhea" id="RHEA:41921"/>
    </physiologicalReaction>
</comment>
<comment type="catalytic activity">
    <reaction evidence="37">
        <text>tetradecanoyl-[ACP] + H2O = tetradecanoate + holo-[ACP] + H(+)</text>
        <dbReference type="Rhea" id="RHEA:30123"/>
        <dbReference type="Rhea" id="RHEA-COMP:9648"/>
        <dbReference type="Rhea" id="RHEA-COMP:9685"/>
        <dbReference type="ChEBI" id="CHEBI:15377"/>
        <dbReference type="ChEBI" id="CHEBI:15378"/>
        <dbReference type="ChEBI" id="CHEBI:30807"/>
        <dbReference type="ChEBI" id="CHEBI:64479"/>
        <dbReference type="ChEBI" id="CHEBI:78477"/>
        <dbReference type="EC" id="3.1.2.14"/>
    </reaction>
    <physiologicalReaction direction="left-to-right" evidence="37">
        <dbReference type="Rhea" id="RHEA:30124"/>
    </physiologicalReaction>
</comment>
<name>A0AAE1URF2_9SOLA</name>
<evidence type="ECO:0000256" key="9">
    <source>
        <dbReference type="ARBA" id="ARBA00022898"/>
    </source>
</evidence>
<evidence type="ECO:0000256" key="8">
    <source>
        <dbReference type="ARBA" id="ARBA00022857"/>
    </source>
</evidence>
<dbReference type="InterPro" id="IPR036291">
    <property type="entry name" value="NAD(P)-bd_dom_sf"/>
</dbReference>
<protein>
    <submittedName>
        <fullName evidence="57">Uncharacterized protein</fullName>
    </submittedName>
</protein>
<comment type="catalytic activity">
    <reaction evidence="33">
        <text>3-oxobutanoyl-[ACP] + NADPH + H(+) = (3R)-hydroxybutanoyl-[ACP] + NADP(+)</text>
        <dbReference type="Rhea" id="RHEA:41804"/>
        <dbReference type="Rhea" id="RHEA-COMP:9625"/>
        <dbReference type="Rhea" id="RHEA-COMP:9626"/>
        <dbReference type="ChEBI" id="CHEBI:15378"/>
        <dbReference type="ChEBI" id="CHEBI:57783"/>
        <dbReference type="ChEBI" id="CHEBI:58349"/>
        <dbReference type="ChEBI" id="CHEBI:78450"/>
        <dbReference type="ChEBI" id="CHEBI:78451"/>
    </reaction>
    <physiologicalReaction direction="left-to-right" evidence="33">
        <dbReference type="Rhea" id="RHEA:41805"/>
    </physiologicalReaction>
</comment>
<evidence type="ECO:0000259" key="56">
    <source>
        <dbReference type="PROSITE" id="PS52004"/>
    </source>
</evidence>
<feature type="region of interest" description="Disordered" evidence="54">
    <location>
        <begin position="1424"/>
        <end position="1446"/>
    </location>
</feature>
<dbReference type="SUPFAM" id="SSF53901">
    <property type="entry name" value="Thiolase-like"/>
    <property type="match status" value="1"/>
</dbReference>
<comment type="catalytic activity">
    <reaction evidence="47">
        <text>(2E)-tetradecenoyl-[ACP] + NADPH + H(+) = tetradecanoyl-[ACP] + NADP(+)</text>
        <dbReference type="Rhea" id="RHEA:41896"/>
        <dbReference type="Rhea" id="RHEA-COMP:9647"/>
        <dbReference type="Rhea" id="RHEA-COMP:9648"/>
        <dbReference type="ChEBI" id="CHEBI:15378"/>
        <dbReference type="ChEBI" id="CHEBI:57783"/>
        <dbReference type="ChEBI" id="CHEBI:58349"/>
        <dbReference type="ChEBI" id="CHEBI:78475"/>
        <dbReference type="ChEBI" id="CHEBI:78477"/>
    </reaction>
    <physiologicalReaction direction="left-to-right" evidence="47">
        <dbReference type="Rhea" id="RHEA:41897"/>
    </physiologicalReaction>
</comment>
<dbReference type="InterPro" id="IPR032821">
    <property type="entry name" value="PKS_assoc"/>
</dbReference>
<feature type="compositionally biased region" description="Gly residues" evidence="54">
    <location>
        <begin position="1432"/>
        <end position="1446"/>
    </location>
</feature>
<reference evidence="57" key="1">
    <citation type="submission" date="2023-12" db="EMBL/GenBank/DDBJ databases">
        <title>Genome assembly of Anisodus tanguticus.</title>
        <authorList>
            <person name="Wang Y.-J."/>
        </authorList>
    </citation>
    <scope>NUCLEOTIDE SEQUENCE</scope>
    <source>
        <strain evidence="57">KB-2021</strain>
        <tissue evidence="57">Leaf</tissue>
    </source>
</reference>
<dbReference type="GO" id="GO:0019171">
    <property type="term" value="F:(3R)-hydroxyacyl-[acyl-carrier-protein] dehydratase activity"/>
    <property type="evidence" value="ECO:0007669"/>
    <property type="project" value="UniProtKB-EC"/>
</dbReference>
<keyword evidence="11" id="KW-0443">Lipid metabolism</keyword>
<dbReference type="Gene3D" id="3.30.70.3290">
    <property type="match status" value="1"/>
</dbReference>
<evidence type="ECO:0000256" key="50">
    <source>
        <dbReference type="ARBA" id="ARBA00049422"/>
    </source>
</evidence>
<evidence type="ECO:0000256" key="49">
    <source>
        <dbReference type="ARBA" id="ARBA00049414"/>
    </source>
</evidence>
<dbReference type="Gene3D" id="3.90.180.10">
    <property type="entry name" value="Medium-chain alcohol dehydrogenases, catalytic domain"/>
    <property type="match status" value="1"/>
</dbReference>
<keyword evidence="9" id="KW-0663">Pyridoxal phosphate</keyword>
<comment type="catalytic activity">
    <reaction evidence="15">
        <text>(3R)-hydroxydodecanoyl-[ACP] = (2E)-dodecenoyl-[ACP] + H2O</text>
        <dbReference type="Rhea" id="RHEA:41876"/>
        <dbReference type="Rhea" id="RHEA-COMP:9642"/>
        <dbReference type="Rhea" id="RHEA-COMP:9643"/>
        <dbReference type="ChEBI" id="CHEBI:15377"/>
        <dbReference type="ChEBI" id="CHEBI:78470"/>
        <dbReference type="ChEBI" id="CHEBI:78472"/>
    </reaction>
    <physiologicalReaction direction="left-to-right" evidence="15">
        <dbReference type="Rhea" id="RHEA:41877"/>
    </physiologicalReaction>
</comment>
<evidence type="ECO:0000256" key="15">
    <source>
        <dbReference type="ARBA" id="ARBA00023351"/>
    </source>
</evidence>
<evidence type="ECO:0000256" key="22">
    <source>
        <dbReference type="ARBA" id="ARBA00023402"/>
    </source>
</evidence>
<evidence type="ECO:0000256" key="30">
    <source>
        <dbReference type="ARBA" id="ARBA00047578"/>
    </source>
</evidence>
<comment type="catalytic activity">
    <reaction evidence="34">
        <text>acetyl-[ACP] + malonyl-[ACP] + H(+) = 3-oxobutanoyl-[ACP] + holo-[ACP] + CO2</text>
        <dbReference type="Rhea" id="RHEA:41800"/>
        <dbReference type="Rhea" id="RHEA-COMP:9621"/>
        <dbReference type="Rhea" id="RHEA-COMP:9623"/>
        <dbReference type="Rhea" id="RHEA-COMP:9625"/>
        <dbReference type="Rhea" id="RHEA-COMP:9685"/>
        <dbReference type="ChEBI" id="CHEBI:15378"/>
        <dbReference type="ChEBI" id="CHEBI:16526"/>
        <dbReference type="ChEBI" id="CHEBI:64479"/>
        <dbReference type="ChEBI" id="CHEBI:78446"/>
        <dbReference type="ChEBI" id="CHEBI:78449"/>
        <dbReference type="ChEBI" id="CHEBI:78450"/>
    </reaction>
    <physiologicalReaction direction="left-to-right" evidence="34">
        <dbReference type="Rhea" id="RHEA:41801"/>
    </physiologicalReaction>
</comment>